<name>A0A4T2C2J6_9MICO</name>
<evidence type="ECO:0000259" key="1">
    <source>
        <dbReference type="SMART" id="SM01012"/>
    </source>
</evidence>
<comment type="caution">
    <text evidence="2">The sequence shown here is derived from an EMBL/GenBank/DDBJ whole genome shotgun (WGS) entry which is preliminary data.</text>
</comment>
<dbReference type="InterPro" id="IPR003018">
    <property type="entry name" value="GAF"/>
</dbReference>
<dbReference type="OrthoDB" id="7466251at2"/>
<dbReference type="InterPro" id="IPR005561">
    <property type="entry name" value="ANTAR"/>
</dbReference>
<feature type="domain" description="ANTAR" evidence="1">
    <location>
        <begin position="149"/>
        <end position="218"/>
    </location>
</feature>
<evidence type="ECO:0000313" key="2">
    <source>
        <dbReference type="EMBL" id="TIH37662.1"/>
    </source>
</evidence>
<reference evidence="2 3" key="1">
    <citation type="journal article" date="2019" name="Microorganisms">
        <title>Systematic Affiliation and Genome Analysis of Subtercola vilae DB165(T) with Particular Emphasis on Cold Adaptation of an Isolate from a High-Altitude Cold Volcano Lake.</title>
        <authorList>
            <person name="Villalobos A.S."/>
            <person name="Wiese J."/>
            <person name="Imhoff J.F."/>
            <person name="Dorador C."/>
            <person name="Keller A."/>
            <person name="Hentschel U."/>
        </authorList>
    </citation>
    <scope>NUCLEOTIDE SEQUENCE [LARGE SCALE GENOMIC DNA]</scope>
    <source>
        <strain evidence="2 3">DB165</strain>
    </source>
</reference>
<dbReference type="Pfam" id="PF13185">
    <property type="entry name" value="GAF_2"/>
    <property type="match status" value="1"/>
</dbReference>
<sequence>MAQSFVVTANALTLTEAHESALSGPFLRFLDIDGAAVSTIGAVLGSETISASDALAARLDEIQFDLGEGPCWDALSTANPVLEPDWIHHERSWPGFEAALGVSSVGALFAFPLMIGPLRLGAIDLYTVRPKMLSDEQVSQTQLLAKIVSRMVLRRALRLSEDEWVDPPDTKYSRRVVHQATGVVLAQLRIAPDDALLLIKGHAFSAGRSVIDISTSIVDGRLKITNDLIETKDSD</sequence>
<dbReference type="GO" id="GO:0003723">
    <property type="term" value="F:RNA binding"/>
    <property type="evidence" value="ECO:0007669"/>
    <property type="project" value="InterPro"/>
</dbReference>
<accession>A0A4T2C2J6</accession>
<dbReference type="SMART" id="SM01012">
    <property type="entry name" value="ANTAR"/>
    <property type="match status" value="1"/>
</dbReference>
<dbReference type="SUPFAM" id="SSF55781">
    <property type="entry name" value="GAF domain-like"/>
    <property type="match status" value="1"/>
</dbReference>
<proteinExistence type="predicted"/>
<evidence type="ECO:0000313" key="3">
    <source>
        <dbReference type="Proteomes" id="UP000306192"/>
    </source>
</evidence>
<dbReference type="EMBL" id="QYRT01000011">
    <property type="protein sequence ID" value="TIH37662.1"/>
    <property type="molecule type" value="Genomic_DNA"/>
</dbReference>
<protein>
    <submittedName>
        <fullName evidence="2">ANTAR domain-containing protein</fullName>
    </submittedName>
</protein>
<dbReference type="Proteomes" id="UP000306192">
    <property type="component" value="Unassembled WGS sequence"/>
</dbReference>
<dbReference type="Gene3D" id="3.30.450.40">
    <property type="match status" value="1"/>
</dbReference>
<keyword evidence="3" id="KW-1185">Reference proteome</keyword>
<dbReference type="InterPro" id="IPR029016">
    <property type="entry name" value="GAF-like_dom_sf"/>
</dbReference>
<dbReference type="AlphaFoldDB" id="A0A4T2C2J6"/>
<organism evidence="2 3">
    <name type="scientific">Subtercola vilae</name>
    <dbReference type="NCBI Taxonomy" id="2056433"/>
    <lineage>
        <taxon>Bacteria</taxon>
        <taxon>Bacillati</taxon>
        <taxon>Actinomycetota</taxon>
        <taxon>Actinomycetes</taxon>
        <taxon>Micrococcales</taxon>
        <taxon>Microbacteriaceae</taxon>
        <taxon>Subtercola</taxon>
    </lineage>
</organism>
<gene>
    <name evidence="2" type="ORF">D4765_07695</name>
</gene>